<dbReference type="Proteomes" id="UP001210261">
    <property type="component" value="Unassembled WGS sequence"/>
</dbReference>
<reference evidence="7 8" key="1">
    <citation type="submission" date="2023-01" db="EMBL/GenBank/DDBJ databases">
        <title>Description of Helicobacter ibis sp. nov. isolated from faecal droppings of black-faced ibis (Theristicus melanopis).</title>
        <authorList>
            <person name="Lopez-Cantillo M."/>
            <person name="Vidal-Veuthey B."/>
            <person name="Mella A."/>
            <person name="De La Haba R."/>
            <person name="Collado L."/>
        </authorList>
    </citation>
    <scope>NUCLEOTIDE SEQUENCE [LARGE SCALE GENOMIC DNA]</scope>
    <source>
        <strain evidence="7 8">A82</strain>
    </source>
</reference>
<evidence type="ECO:0000256" key="5">
    <source>
        <dbReference type="HAMAP-Rule" id="MF_00116"/>
    </source>
</evidence>
<evidence type="ECO:0000256" key="2">
    <source>
        <dbReference type="ARBA" id="ARBA00022801"/>
    </source>
</evidence>
<sequence>MATIKIKQLDKNATMPIYQSEGAAGFDLCSSVDITIKAGKWALIKTGLSFSFSKKYEVQIRPRSGLALKHGITILNTPGTIDSDYRGEIQVIAINLGDEDFEVKAGDRIAQAVLCKVKRAKLKETKFLSRTKRGSGGFGSTGI</sequence>
<evidence type="ECO:0000259" key="6">
    <source>
        <dbReference type="Pfam" id="PF00692"/>
    </source>
</evidence>
<evidence type="ECO:0000256" key="1">
    <source>
        <dbReference type="ARBA" id="ARBA00006581"/>
    </source>
</evidence>
<dbReference type="SUPFAM" id="SSF51283">
    <property type="entry name" value="dUTPase-like"/>
    <property type="match status" value="1"/>
</dbReference>
<dbReference type="NCBIfam" id="NF001862">
    <property type="entry name" value="PRK00601.1"/>
    <property type="match status" value="1"/>
</dbReference>
<comment type="cofactor">
    <cofactor evidence="5">
        <name>Mg(2+)</name>
        <dbReference type="ChEBI" id="CHEBI:18420"/>
    </cofactor>
</comment>
<keyword evidence="2 5" id="KW-0378">Hydrolase</keyword>
<keyword evidence="3 5" id="KW-0546">Nucleotide metabolism</keyword>
<evidence type="ECO:0000313" key="7">
    <source>
        <dbReference type="EMBL" id="MDA3968276.1"/>
    </source>
</evidence>
<comment type="caution">
    <text evidence="5">Lacks conserved residue(s) required for the propagation of feature annotation.</text>
</comment>
<keyword evidence="8" id="KW-1185">Reference proteome</keyword>
<dbReference type="InterPro" id="IPR008181">
    <property type="entry name" value="dUTPase"/>
</dbReference>
<dbReference type="NCBIfam" id="TIGR00576">
    <property type="entry name" value="dut"/>
    <property type="match status" value="1"/>
</dbReference>
<dbReference type="EC" id="3.6.1.23" evidence="5"/>
<name>A0ABT4VDZ2_9HELI</name>
<comment type="catalytic activity">
    <reaction evidence="4 5">
        <text>dUTP + H2O = dUMP + diphosphate + H(+)</text>
        <dbReference type="Rhea" id="RHEA:10248"/>
        <dbReference type="ChEBI" id="CHEBI:15377"/>
        <dbReference type="ChEBI" id="CHEBI:15378"/>
        <dbReference type="ChEBI" id="CHEBI:33019"/>
        <dbReference type="ChEBI" id="CHEBI:61555"/>
        <dbReference type="ChEBI" id="CHEBI:246422"/>
        <dbReference type="EC" id="3.6.1.23"/>
    </reaction>
</comment>
<evidence type="ECO:0000256" key="3">
    <source>
        <dbReference type="ARBA" id="ARBA00023080"/>
    </source>
</evidence>
<dbReference type="CDD" id="cd07557">
    <property type="entry name" value="trimeric_dUTPase"/>
    <property type="match status" value="1"/>
</dbReference>
<accession>A0ABT4VDZ2</accession>
<feature type="binding site" evidence="5">
    <location>
        <begin position="80"/>
        <end position="82"/>
    </location>
    <ligand>
        <name>substrate</name>
    </ligand>
</feature>
<dbReference type="PANTHER" id="PTHR11241:SF0">
    <property type="entry name" value="DEOXYURIDINE 5'-TRIPHOSPHATE NUCLEOTIDOHYDROLASE"/>
    <property type="match status" value="1"/>
</dbReference>
<dbReference type="RefSeq" id="WP_271020570.1">
    <property type="nucleotide sequence ID" value="NZ_JAQHXR010000001.1"/>
</dbReference>
<comment type="function">
    <text evidence="5">This enzyme is involved in nucleotide metabolism: it produces dUMP, the immediate precursor of thymidine nucleotides and it decreases the intracellular concentration of dUTP so that uracil cannot be incorporated into DNA.</text>
</comment>
<dbReference type="PANTHER" id="PTHR11241">
    <property type="entry name" value="DEOXYURIDINE 5'-TRIPHOSPHATE NUCLEOTIDOHYDROLASE"/>
    <property type="match status" value="1"/>
</dbReference>
<dbReference type="InterPro" id="IPR029054">
    <property type="entry name" value="dUTPase-like"/>
</dbReference>
<feature type="domain" description="dUTPase-like" evidence="6">
    <location>
        <begin position="12"/>
        <end position="142"/>
    </location>
</feature>
<comment type="pathway">
    <text evidence="5">Pyrimidine metabolism; dUMP biosynthesis; dUMP from dCTP (dUTP route): step 2/2.</text>
</comment>
<evidence type="ECO:0000313" key="8">
    <source>
        <dbReference type="Proteomes" id="UP001210261"/>
    </source>
</evidence>
<comment type="similarity">
    <text evidence="1 5">Belongs to the dUTPase family.</text>
</comment>
<dbReference type="InterPro" id="IPR033704">
    <property type="entry name" value="dUTPase_trimeric"/>
</dbReference>
<protein>
    <recommendedName>
        <fullName evidence="5">Deoxyuridine 5'-triphosphate nucleotidohydrolase</fullName>
        <shortName evidence="5">dUTPase</shortName>
        <ecNumber evidence="5">3.6.1.23</ecNumber>
    </recommendedName>
    <alternativeName>
        <fullName evidence="5">dUTP pyrophosphatase</fullName>
    </alternativeName>
</protein>
<feature type="binding site" evidence="5">
    <location>
        <begin position="63"/>
        <end position="65"/>
    </location>
    <ligand>
        <name>substrate</name>
    </ligand>
</feature>
<dbReference type="InterPro" id="IPR036157">
    <property type="entry name" value="dUTPase-like_sf"/>
</dbReference>
<dbReference type="HAMAP" id="MF_00116">
    <property type="entry name" value="dUTPase_bact"/>
    <property type="match status" value="1"/>
</dbReference>
<dbReference type="GO" id="GO:0004170">
    <property type="term" value="F:dUTP diphosphatase activity"/>
    <property type="evidence" value="ECO:0007669"/>
    <property type="project" value="UniProtKB-EC"/>
</dbReference>
<evidence type="ECO:0000256" key="4">
    <source>
        <dbReference type="ARBA" id="ARBA00047686"/>
    </source>
</evidence>
<dbReference type="Pfam" id="PF00692">
    <property type="entry name" value="dUTPase"/>
    <property type="match status" value="1"/>
</dbReference>
<organism evidence="7 8">
    <name type="scientific">Helicobacter ibis</name>
    <dbReference type="NCBI Taxonomy" id="2962633"/>
    <lineage>
        <taxon>Bacteria</taxon>
        <taxon>Pseudomonadati</taxon>
        <taxon>Campylobacterota</taxon>
        <taxon>Epsilonproteobacteria</taxon>
        <taxon>Campylobacterales</taxon>
        <taxon>Helicobacteraceae</taxon>
        <taxon>Helicobacter</taxon>
    </lineage>
</organism>
<feature type="binding site" evidence="5">
    <location>
        <position position="76"/>
    </location>
    <ligand>
        <name>substrate</name>
    </ligand>
</feature>
<keyword evidence="5" id="KW-0460">Magnesium</keyword>
<dbReference type="EMBL" id="JAQHXR010000001">
    <property type="protein sequence ID" value="MDA3968276.1"/>
    <property type="molecule type" value="Genomic_DNA"/>
</dbReference>
<gene>
    <name evidence="5 7" type="primary">dut</name>
    <name evidence="7" type="ORF">PF021_01140</name>
</gene>
<proteinExistence type="inferred from homology"/>
<dbReference type="Gene3D" id="2.70.40.10">
    <property type="match status" value="1"/>
</dbReference>
<comment type="caution">
    <text evidence="7">The sequence shown here is derived from an EMBL/GenBank/DDBJ whole genome shotgun (WGS) entry which is preliminary data.</text>
</comment>
<keyword evidence="5" id="KW-0479">Metal-binding</keyword>